<proteinExistence type="inferred from homology"/>
<reference evidence="10" key="1">
    <citation type="submission" date="2016-06" db="EMBL/GenBank/DDBJ databases">
        <authorList>
            <person name="Varghese N."/>
            <person name="Submissions Spin"/>
        </authorList>
    </citation>
    <scope>NUCLEOTIDE SEQUENCE [LARGE SCALE GENOMIC DNA]</scope>
    <source>
        <strain evidence="10">DSM 45161</strain>
    </source>
</reference>
<dbReference type="InterPro" id="IPR032816">
    <property type="entry name" value="VTT_dom"/>
</dbReference>
<dbReference type="PANTHER" id="PTHR42709">
    <property type="entry name" value="ALKALINE PHOSPHATASE LIKE PROTEIN"/>
    <property type="match status" value="1"/>
</dbReference>
<dbReference type="Proteomes" id="UP000198215">
    <property type="component" value="Chromosome I"/>
</dbReference>
<accession>A0A1C5I416</accession>
<feature type="domain" description="VTT" evidence="8">
    <location>
        <begin position="44"/>
        <end position="171"/>
    </location>
</feature>
<dbReference type="RefSeq" id="WP_088975846.1">
    <property type="nucleotide sequence ID" value="NZ_LT607753.1"/>
</dbReference>
<dbReference type="Pfam" id="PF09335">
    <property type="entry name" value="VTT_dom"/>
    <property type="match status" value="1"/>
</dbReference>
<evidence type="ECO:0000256" key="4">
    <source>
        <dbReference type="ARBA" id="ARBA00022692"/>
    </source>
</evidence>
<dbReference type="EMBL" id="LT607753">
    <property type="protein sequence ID" value="SCG53102.1"/>
    <property type="molecule type" value="Genomic_DNA"/>
</dbReference>
<evidence type="ECO:0000313" key="9">
    <source>
        <dbReference type="EMBL" id="SCG53102.1"/>
    </source>
</evidence>
<dbReference type="OrthoDB" id="9813426at2"/>
<sequence length="223" mass="24534">MAHAQNVDPNQFTGLTGWVAGVIDSLGALGVAFLVALESIIPPIPSEIVLAMAGYLASEGRFNLVLIVLAATAGSLAGALVLYWVGAALGEDRLKHWLDRLPLVDLDDLEKADRWFERYGRWAVLIGRVVPVVRSLVSVPAGANRMPMGEFVLLTTLGSGVWNALIVGLGYALGSRWEDVDRYSSWFNYAIFVVFAFMIASWAMKKLRRRRARRERESVTSGR</sequence>
<dbReference type="AlphaFoldDB" id="A0A1C5I416"/>
<name>A0A1C5I416_9ACTN</name>
<feature type="transmembrane region" description="Helical" evidence="7">
    <location>
        <begin position="62"/>
        <end position="85"/>
    </location>
</feature>
<dbReference type="PANTHER" id="PTHR42709:SF6">
    <property type="entry name" value="UNDECAPRENYL PHOSPHATE TRANSPORTER A"/>
    <property type="match status" value="1"/>
</dbReference>
<evidence type="ECO:0000256" key="1">
    <source>
        <dbReference type="ARBA" id="ARBA00004651"/>
    </source>
</evidence>
<feature type="transmembrane region" description="Helical" evidence="7">
    <location>
        <begin position="186"/>
        <end position="204"/>
    </location>
</feature>
<evidence type="ECO:0000313" key="10">
    <source>
        <dbReference type="Proteomes" id="UP000198215"/>
    </source>
</evidence>
<evidence type="ECO:0000256" key="2">
    <source>
        <dbReference type="ARBA" id="ARBA00010792"/>
    </source>
</evidence>
<feature type="transmembrane region" description="Helical" evidence="7">
    <location>
        <begin position="18"/>
        <end position="41"/>
    </location>
</feature>
<evidence type="ECO:0000256" key="6">
    <source>
        <dbReference type="ARBA" id="ARBA00023136"/>
    </source>
</evidence>
<dbReference type="InterPro" id="IPR051311">
    <property type="entry name" value="DedA_domain"/>
</dbReference>
<keyword evidence="10" id="KW-1185">Reference proteome</keyword>
<dbReference type="GO" id="GO:0005886">
    <property type="term" value="C:plasma membrane"/>
    <property type="evidence" value="ECO:0007669"/>
    <property type="project" value="UniProtKB-SubCell"/>
</dbReference>
<evidence type="ECO:0000256" key="3">
    <source>
        <dbReference type="ARBA" id="ARBA00022475"/>
    </source>
</evidence>
<keyword evidence="3" id="KW-1003">Cell membrane</keyword>
<keyword evidence="5 7" id="KW-1133">Transmembrane helix</keyword>
<comment type="similarity">
    <text evidence="2">Belongs to the DedA family.</text>
</comment>
<keyword evidence="4 7" id="KW-0812">Transmembrane</keyword>
<keyword evidence="6 7" id="KW-0472">Membrane</keyword>
<feature type="transmembrane region" description="Helical" evidence="7">
    <location>
        <begin position="151"/>
        <end position="174"/>
    </location>
</feature>
<evidence type="ECO:0000259" key="8">
    <source>
        <dbReference type="Pfam" id="PF09335"/>
    </source>
</evidence>
<organism evidence="9 10">
    <name type="scientific">Micromonospora coxensis</name>
    <dbReference type="NCBI Taxonomy" id="356852"/>
    <lineage>
        <taxon>Bacteria</taxon>
        <taxon>Bacillati</taxon>
        <taxon>Actinomycetota</taxon>
        <taxon>Actinomycetes</taxon>
        <taxon>Micromonosporales</taxon>
        <taxon>Micromonosporaceae</taxon>
        <taxon>Micromonospora</taxon>
    </lineage>
</organism>
<protein>
    <submittedName>
        <fullName evidence="9">Membrane protein DedA, SNARE-associated domain</fullName>
    </submittedName>
</protein>
<evidence type="ECO:0000256" key="7">
    <source>
        <dbReference type="SAM" id="Phobius"/>
    </source>
</evidence>
<evidence type="ECO:0000256" key="5">
    <source>
        <dbReference type="ARBA" id="ARBA00022989"/>
    </source>
</evidence>
<comment type="subcellular location">
    <subcellularLocation>
        <location evidence="1">Cell membrane</location>
        <topology evidence="1">Multi-pass membrane protein</topology>
    </subcellularLocation>
</comment>
<gene>
    <name evidence="9" type="ORF">GA0070614_2195</name>
</gene>